<gene>
    <name evidence="7" type="ORF">SAMN04487840_105101</name>
</gene>
<dbReference type="CDD" id="cd13128">
    <property type="entry name" value="MATE_Wzx_like"/>
    <property type="match status" value="1"/>
</dbReference>
<feature type="transmembrane region" description="Helical" evidence="6">
    <location>
        <begin position="412"/>
        <end position="433"/>
    </location>
</feature>
<keyword evidence="2" id="KW-1003">Cell membrane</keyword>
<feature type="transmembrane region" description="Helical" evidence="6">
    <location>
        <begin position="360"/>
        <end position="376"/>
    </location>
</feature>
<dbReference type="Proteomes" id="UP000182712">
    <property type="component" value="Unassembled WGS sequence"/>
</dbReference>
<dbReference type="RefSeq" id="WP_074627536.1">
    <property type="nucleotide sequence ID" value="NZ_FOGM01000005.1"/>
</dbReference>
<proteinExistence type="predicted"/>
<dbReference type="GO" id="GO:0005886">
    <property type="term" value="C:plasma membrane"/>
    <property type="evidence" value="ECO:0007669"/>
    <property type="project" value="UniProtKB-SubCell"/>
</dbReference>
<protein>
    <submittedName>
        <fullName evidence="7">Membrane protein involved in the export of O-antigen and teichoic acid</fullName>
    </submittedName>
</protein>
<keyword evidence="5 6" id="KW-0472">Membrane</keyword>
<feature type="transmembrane region" description="Helical" evidence="6">
    <location>
        <begin position="445"/>
        <end position="463"/>
    </location>
</feature>
<dbReference type="PANTHER" id="PTHR30250:SF11">
    <property type="entry name" value="O-ANTIGEN TRANSPORTER-RELATED"/>
    <property type="match status" value="1"/>
</dbReference>
<evidence type="ECO:0000256" key="4">
    <source>
        <dbReference type="ARBA" id="ARBA00022989"/>
    </source>
</evidence>
<dbReference type="Pfam" id="PF01943">
    <property type="entry name" value="Polysacc_synt"/>
    <property type="match status" value="1"/>
</dbReference>
<feature type="transmembrane region" description="Helical" evidence="6">
    <location>
        <begin position="292"/>
        <end position="316"/>
    </location>
</feature>
<feature type="transmembrane region" description="Helical" evidence="6">
    <location>
        <begin position="82"/>
        <end position="107"/>
    </location>
</feature>
<feature type="transmembrane region" description="Helical" evidence="6">
    <location>
        <begin position="12"/>
        <end position="31"/>
    </location>
</feature>
<dbReference type="EMBL" id="FOGM01000005">
    <property type="protein sequence ID" value="SER57831.1"/>
    <property type="molecule type" value="Genomic_DNA"/>
</dbReference>
<evidence type="ECO:0000256" key="5">
    <source>
        <dbReference type="ARBA" id="ARBA00023136"/>
    </source>
</evidence>
<evidence type="ECO:0000256" key="6">
    <source>
        <dbReference type="SAM" id="Phobius"/>
    </source>
</evidence>
<name>A0A1H9QBE1_9STRE</name>
<organism evidence="7 8">
    <name type="scientific">Streptococcus gallolyticus</name>
    <dbReference type="NCBI Taxonomy" id="315405"/>
    <lineage>
        <taxon>Bacteria</taxon>
        <taxon>Bacillati</taxon>
        <taxon>Bacillota</taxon>
        <taxon>Bacilli</taxon>
        <taxon>Lactobacillales</taxon>
        <taxon>Streptococcaceae</taxon>
        <taxon>Streptococcus</taxon>
    </lineage>
</organism>
<feature type="transmembrane region" description="Helical" evidence="6">
    <location>
        <begin position="141"/>
        <end position="161"/>
    </location>
</feature>
<feature type="transmembrane region" description="Helical" evidence="6">
    <location>
        <begin position="254"/>
        <end position="272"/>
    </location>
</feature>
<evidence type="ECO:0000256" key="1">
    <source>
        <dbReference type="ARBA" id="ARBA00004651"/>
    </source>
</evidence>
<dbReference type="AlphaFoldDB" id="A0A1H9QBE1"/>
<feature type="transmembrane region" description="Helical" evidence="6">
    <location>
        <begin position="328"/>
        <end position="348"/>
    </location>
</feature>
<evidence type="ECO:0000313" key="8">
    <source>
        <dbReference type="Proteomes" id="UP000182712"/>
    </source>
</evidence>
<keyword evidence="4 6" id="KW-1133">Transmembrane helix</keyword>
<sequence length="479" mass="54470">MKQPDIKVNIILSSLYQVLILIIPFVTAPYISRVLGATGVGIYSYTSSIQTYFSMFAALGTVTYGAREIARNRSNKIIYSKLFWEIEILTIFTTSICLLFWGIWTLINREYKIYYLILSINLLATLFDISWFYTGIEQFKYIVSQNTIFKILGTISLFLFINTPSDIGKYILIMALTTLLANISMWFYLRKFLVRVPLKNISLKKHFRETLVYFIPTIATSIYTVLDKTMIGIITNDIDENGYYEQATKIVNMLKSMTFTALNNVVGARISYLFAKKQYDEIQKRIDTSLEFILFIGFAICFGLLGVVDSFVPLFFGEGYNKVIGLLYMFSPMVVIIGISNCLGSQFYTPAGYRKESAKYIIFGAILNFVLNLFLIPLFWSYGAVVSSLVAELTITVLYVRHSRGYVTSKKIFSKSFSKFIAGILMLVAILAVKQITNFGYFQTLVMQVVIGAVVYVGVLVGFKDLSIQLFLGKFLKNK</sequence>
<feature type="transmembrane region" description="Helical" evidence="6">
    <location>
        <begin position="210"/>
        <end position="234"/>
    </location>
</feature>
<evidence type="ECO:0000256" key="3">
    <source>
        <dbReference type="ARBA" id="ARBA00022692"/>
    </source>
</evidence>
<keyword evidence="3 6" id="KW-0812">Transmembrane</keyword>
<reference evidence="7 8" key="1">
    <citation type="submission" date="2016-10" db="EMBL/GenBank/DDBJ databases">
        <authorList>
            <person name="de Groot N.N."/>
        </authorList>
    </citation>
    <scope>NUCLEOTIDE SEQUENCE [LARGE SCALE GENOMIC DNA]</scope>
    <source>
        <strain evidence="7 8">VTM2R47</strain>
    </source>
</reference>
<dbReference type="InterPro" id="IPR050833">
    <property type="entry name" value="Poly_Biosynth_Transport"/>
</dbReference>
<feature type="transmembrane region" description="Helical" evidence="6">
    <location>
        <begin position="51"/>
        <end position="70"/>
    </location>
</feature>
<dbReference type="InterPro" id="IPR002797">
    <property type="entry name" value="Polysacc_synth"/>
</dbReference>
<feature type="transmembrane region" description="Helical" evidence="6">
    <location>
        <begin position="113"/>
        <end position="134"/>
    </location>
</feature>
<accession>A0A1H9QBE1</accession>
<evidence type="ECO:0000256" key="2">
    <source>
        <dbReference type="ARBA" id="ARBA00022475"/>
    </source>
</evidence>
<evidence type="ECO:0000313" key="7">
    <source>
        <dbReference type="EMBL" id="SER57831.1"/>
    </source>
</evidence>
<feature type="transmembrane region" description="Helical" evidence="6">
    <location>
        <begin position="167"/>
        <end position="189"/>
    </location>
</feature>
<dbReference type="PANTHER" id="PTHR30250">
    <property type="entry name" value="PST FAMILY PREDICTED COLANIC ACID TRANSPORTER"/>
    <property type="match status" value="1"/>
</dbReference>
<comment type="subcellular location">
    <subcellularLocation>
        <location evidence="1">Cell membrane</location>
        <topology evidence="1">Multi-pass membrane protein</topology>
    </subcellularLocation>
</comment>